<dbReference type="InterPro" id="IPR049083">
    <property type="entry name" value="TACO1_YebC_N"/>
</dbReference>
<evidence type="ECO:0000256" key="6">
    <source>
        <dbReference type="HAMAP-Rule" id="MF_00693"/>
    </source>
</evidence>
<dbReference type="PANTHER" id="PTHR12532">
    <property type="entry name" value="TRANSLATIONAL ACTIVATOR OF CYTOCHROME C OXIDASE 1"/>
    <property type="match status" value="1"/>
</dbReference>
<name>M1M0T5_9PROT</name>
<dbReference type="Pfam" id="PF20772">
    <property type="entry name" value="TACO1_YebC_N"/>
    <property type="match status" value="1"/>
</dbReference>
<dbReference type="eggNOG" id="COG0217">
    <property type="taxonomic scope" value="Bacteria"/>
</dbReference>
<comment type="similarity">
    <text evidence="1 6">Belongs to the TACO1 family.</text>
</comment>
<dbReference type="InterPro" id="IPR002876">
    <property type="entry name" value="Transcrip_reg_TACO1-like"/>
</dbReference>
<comment type="subcellular location">
    <subcellularLocation>
        <location evidence="6">Cytoplasm</location>
    </subcellularLocation>
</comment>
<keyword evidence="2 6" id="KW-0963">Cytoplasm</keyword>
<evidence type="ECO:0000256" key="1">
    <source>
        <dbReference type="ARBA" id="ARBA00008724"/>
    </source>
</evidence>
<feature type="region of interest" description="Disordered" evidence="7">
    <location>
        <begin position="1"/>
        <end position="21"/>
    </location>
</feature>
<dbReference type="InterPro" id="IPR026564">
    <property type="entry name" value="Transcrip_reg_TACO1-like_dom3"/>
</dbReference>
<dbReference type="FunFam" id="1.10.10.200:FF:000002">
    <property type="entry name" value="Probable transcriptional regulatory protein CLM62_37755"/>
    <property type="match status" value="1"/>
</dbReference>
<evidence type="ECO:0000256" key="7">
    <source>
        <dbReference type="SAM" id="MobiDB-lite"/>
    </source>
</evidence>
<dbReference type="SUPFAM" id="SSF75625">
    <property type="entry name" value="YebC-like"/>
    <property type="match status" value="1"/>
</dbReference>
<accession>M1M0T5</accession>
<dbReference type="PATRIC" id="fig|1208921.3.peg.192"/>
<dbReference type="EMBL" id="CP003806">
    <property type="protein sequence ID" value="AGF48914.1"/>
    <property type="molecule type" value="Genomic_DNA"/>
</dbReference>
<reference evidence="10 11" key="1">
    <citation type="journal article" date="2013" name="Genome Biol. Evol.">
        <title>Genome evolution and phylogenomic analysis of candidatus kinetoplastibacterium, the betaproteobacterial endosymbionts of strigomonas and angomonas.</title>
        <authorList>
            <person name="Alves J.M."/>
            <person name="Serrano M.G."/>
            <person name="Maia da Silva F."/>
            <person name="Voegtly L.J."/>
            <person name="Matveyev A.V."/>
            <person name="Teixeira M.M."/>
            <person name="Camargo E.P."/>
            <person name="Buck G.A."/>
        </authorList>
    </citation>
    <scope>NUCLEOTIDE SEQUENCE [LARGE SCALE GENOMIC DNA]</scope>
    <source>
        <strain evidence="10 11">TCC219</strain>
    </source>
</reference>
<dbReference type="InterPro" id="IPR048300">
    <property type="entry name" value="TACO1_YebC-like_2nd/3rd_dom"/>
</dbReference>
<protein>
    <recommendedName>
        <fullName evidence="6">Probable transcriptional regulatory protein ST1E_0484</fullName>
    </recommendedName>
</protein>
<sequence>MAGHSKWANIQHRKNRQDEKKGKLWTKIIREITVAARNGVTDINSNFQLRAALGKASAANIPKDNINKALQRGSKESDGYEEINYEGYGIEGSAFVVKTLTDNKIKTASEIRHAFTKNSGNLGQDGSVSFLFRSCGKFIFSTASSSEENIFNIALEVGAEDVVKLDENTIEVTCLPEQYIKLCNAFDNAKIAIESSDIIIEPLITVKLNQEKYIKIQKLIMDLENLDDVQSVYTNAVLADNN</sequence>
<gene>
    <name evidence="10" type="ORF">ST1E_0484</name>
</gene>
<organism evidence="10 11">
    <name type="scientific">Candidatus Kinetoplastidibacterium galati TCC219</name>
    <dbReference type="NCBI Taxonomy" id="1208921"/>
    <lineage>
        <taxon>Bacteria</taxon>
        <taxon>Pseudomonadati</taxon>
        <taxon>Pseudomonadota</taxon>
        <taxon>Betaproteobacteria</taxon>
        <taxon>Candidatus Kinetoplastidibacterium</taxon>
    </lineage>
</organism>
<dbReference type="NCBIfam" id="NF009044">
    <property type="entry name" value="PRK12378.1"/>
    <property type="match status" value="1"/>
</dbReference>
<feature type="domain" description="TACO1/YebC-like second and third" evidence="8">
    <location>
        <begin position="80"/>
        <end position="236"/>
    </location>
</feature>
<proteinExistence type="inferred from homology"/>
<keyword evidence="3 6" id="KW-0805">Transcription regulation</keyword>
<dbReference type="InterPro" id="IPR029072">
    <property type="entry name" value="YebC-like"/>
</dbReference>
<dbReference type="GO" id="GO:0005829">
    <property type="term" value="C:cytosol"/>
    <property type="evidence" value="ECO:0007669"/>
    <property type="project" value="TreeGrafter"/>
</dbReference>
<dbReference type="KEGG" id="kga:ST1E_0484"/>
<dbReference type="RefSeq" id="WP_015389399.1">
    <property type="nucleotide sequence ID" value="NC_020284.1"/>
</dbReference>
<dbReference type="NCBIfam" id="NF001030">
    <property type="entry name" value="PRK00110.1"/>
    <property type="match status" value="1"/>
</dbReference>
<keyword evidence="11" id="KW-1185">Reference proteome</keyword>
<evidence type="ECO:0000256" key="2">
    <source>
        <dbReference type="ARBA" id="ARBA00022490"/>
    </source>
</evidence>
<feature type="domain" description="TACO1/YebC-like N-terminal" evidence="9">
    <location>
        <begin position="5"/>
        <end position="75"/>
    </location>
</feature>
<evidence type="ECO:0000313" key="11">
    <source>
        <dbReference type="Proteomes" id="UP000011658"/>
    </source>
</evidence>
<dbReference type="NCBIfam" id="TIGR01033">
    <property type="entry name" value="YebC/PmpR family DNA-binding transcriptional regulator"/>
    <property type="match status" value="1"/>
</dbReference>
<evidence type="ECO:0000313" key="10">
    <source>
        <dbReference type="EMBL" id="AGF48914.1"/>
    </source>
</evidence>
<dbReference type="GO" id="GO:0003677">
    <property type="term" value="F:DNA binding"/>
    <property type="evidence" value="ECO:0007669"/>
    <property type="project" value="UniProtKB-UniRule"/>
</dbReference>
<evidence type="ECO:0000256" key="3">
    <source>
        <dbReference type="ARBA" id="ARBA00023015"/>
    </source>
</evidence>
<evidence type="ECO:0000259" key="9">
    <source>
        <dbReference type="Pfam" id="PF20772"/>
    </source>
</evidence>
<dbReference type="STRING" id="1208921.ST1E_0484"/>
<dbReference type="InterPro" id="IPR017856">
    <property type="entry name" value="Integrase-like_N"/>
</dbReference>
<evidence type="ECO:0000259" key="8">
    <source>
        <dbReference type="Pfam" id="PF01709"/>
    </source>
</evidence>
<dbReference type="AlphaFoldDB" id="M1M0T5"/>
<dbReference type="Gene3D" id="1.10.10.200">
    <property type="match status" value="1"/>
</dbReference>
<dbReference type="Proteomes" id="UP000011658">
    <property type="component" value="Chromosome"/>
</dbReference>
<dbReference type="Gene3D" id="3.30.70.980">
    <property type="match status" value="2"/>
</dbReference>
<dbReference type="OrthoDB" id="9781053at2"/>
<dbReference type="HOGENOM" id="CLU_062974_2_2_4"/>
<evidence type="ECO:0000256" key="4">
    <source>
        <dbReference type="ARBA" id="ARBA00023125"/>
    </source>
</evidence>
<evidence type="ECO:0000256" key="5">
    <source>
        <dbReference type="ARBA" id="ARBA00023163"/>
    </source>
</evidence>
<dbReference type="Pfam" id="PF01709">
    <property type="entry name" value="Transcrip_reg"/>
    <property type="match status" value="1"/>
</dbReference>
<dbReference type="HAMAP" id="MF_00693">
    <property type="entry name" value="Transcrip_reg_TACO1"/>
    <property type="match status" value="1"/>
</dbReference>
<dbReference type="GO" id="GO:0006355">
    <property type="term" value="P:regulation of DNA-templated transcription"/>
    <property type="evidence" value="ECO:0007669"/>
    <property type="project" value="UniProtKB-UniRule"/>
</dbReference>
<dbReference type="PANTHER" id="PTHR12532:SF6">
    <property type="entry name" value="TRANSCRIPTIONAL REGULATORY PROTEIN YEBC-RELATED"/>
    <property type="match status" value="1"/>
</dbReference>
<keyword evidence="5 6" id="KW-0804">Transcription</keyword>
<keyword evidence="4 6" id="KW-0238">DNA-binding</keyword>